<dbReference type="KEGG" id="scl:sce5012"/>
<keyword evidence="2" id="KW-1185">Reference proteome</keyword>
<dbReference type="EMBL" id="AM746676">
    <property type="protein sequence ID" value="CAN95175.1"/>
    <property type="molecule type" value="Genomic_DNA"/>
</dbReference>
<dbReference type="HOGENOM" id="CLU_115769_0_0_7"/>
<dbReference type="InterPro" id="IPR021799">
    <property type="entry name" value="PIN-like_prokaryotic"/>
</dbReference>
<dbReference type="PANTHER" id="PTHR39550:SF1">
    <property type="entry name" value="SLL0658 PROTEIN"/>
    <property type="match status" value="1"/>
</dbReference>
<evidence type="ECO:0000313" key="2">
    <source>
        <dbReference type="Proteomes" id="UP000002139"/>
    </source>
</evidence>
<dbReference type="Proteomes" id="UP000002139">
    <property type="component" value="Chromosome"/>
</dbReference>
<gene>
    <name evidence="1" type="ordered locus">sce5012</name>
</gene>
<reference evidence="1 2" key="1">
    <citation type="journal article" date="2007" name="Nat. Biotechnol.">
        <title>Complete genome sequence of the myxobacterium Sorangium cellulosum.</title>
        <authorList>
            <person name="Schneiker S."/>
            <person name="Perlova O."/>
            <person name="Kaiser O."/>
            <person name="Gerth K."/>
            <person name="Alici A."/>
            <person name="Altmeyer M.O."/>
            <person name="Bartels D."/>
            <person name="Bekel T."/>
            <person name="Beyer S."/>
            <person name="Bode E."/>
            <person name="Bode H.B."/>
            <person name="Bolten C.J."/>
            <person name="Choudhuri J.V."/>
            <person name="Doss S."/>
            <person name="Elnakady Y.A."/>
            <person name="Frank B."/>
            <person name="Gaigalat L."/>
            <person name="Goesmann A."/>
            <person name="Groeger C."/>
            <person name="Gross F."/>
            <person name="Jelsbak L."/>
            <person name="Jelsbak L."/>
            <person name="Kalinowski J."/>
            <person name="Kegler C."/>
            <person name="Knauber T."/>
            <person name="Konietzny S."/>
            <person name="Kopp M."/>
            <person name="Krause L."/>
            <person name="Krug D."/>
            <person name="Linke B."/>
            <person name="Mahmud T."/>
            <person name="Martinez-Arias R."/>
            <person name="McHardy A.C."/>
            <person name="Merai M."/>
            <person name="Meyer F."/>
            <person name="Mormann S."/>
            <person name="Munoz-Dorado J."/>
            <person name="Perez J."/>
            <person name="Pradella S."/>
            <person name="Rachid S."/>
            <person name="Raddatz G."/>
            <person name="Rosenau F."/>
            <person name="Rueckert C."/>
            <person name="Sasse F."/>
            <person name="Scharfe M."/>
            <person name="Schuster S.C."/>
            <person name="Suen G."/>
            <person name="Treuner-Lange A."/>
            <person name="Velicer G.J."/>
            <person name="Vorholter F.-J."/>
            <person name="Weissman K.J."/>
            <person name="Welch R.D."/>
            <person name="Wenzel S.C."/>
            <person name="Whitworth D.E."/>
            <person name="Wilhelm S."/>
            <person name="Wittmann C."/>
            <person name="Bloecker H."/>
            <person name="Puehler A."/>
            <person name="Mueller R."/>
        </authorList>
    </citation>
    <scope>NUCLEOTIDE SEQUENCE [LARGE SCALE GENOMIC DNA]</scope>
    <source>
        <strain evidence="2">So ce56</strain>
    </source>
</reference>
<dbReference type="eggNOG" id="COG2405">
    <property type="taxonomic scope" value="Bacteria"/>
</dbReference>
<organism evidence="1 2">
    <name type="scientific">Sorangium cellulosum (strain So ce56)</name>
    <name type="common">Polyangium cellulosum (strain So ce56)</name>
    <dbReference type="NCBI Taxonomy" id="448385"/>
    <lineage>
        <taxon>Bacteria</taxon>
        <taxon>Pseudomonadati</taxon>
        <taxon>Myxococcota</taxon>
        <taxon>Polyangia</taxon>
        <taxon>Polyangiales</taxon>
        <taxon>Polyangiaceae</taxon>
        <taxon>Sorangium</taxon>
    </lineage>
</organism>
<accession>A9FL35</accession>
<dbReference type="AlphaFoldDB" id="A9FL35"/>
<dbReference type="PANTHER" id="PTHR39550">
    <property type="entry name" value="SLL0658 PROTEIN"/>
    <property type="match status" value="1"/>
</dbReference>
<sequence length="166" mass="18232">MSIMRDVLCNTSPLLYLHQLGRLELLPDLYQRITIPKAVAHELREGMRLGHAVPRVEDLPWLAVEEVEHASLLRLVADLDAGEREVLALAAGRPASLLLLDDGQARRYATMLGLTFTGTLGVLLRAKQRGFLDRVSPCLDRLQALGFRIAPALRASVLKLAGEPPG</sequence>
<name>A9FL35_SORC5</name>
<dbReference type="Pfam" id="PF11848">
    <property type="entry name" value="DUF3368"/>
    <property type="match status" value="1"/>
</dbReference>
<evidence type="ECO:0008006" key="3">
    <source>
        <dbReference type="Google" id="ProtNLM"/>
    </source>
</evidence>
<proteinExistence type="predicted"/>
<dbReference type="RefSeq" id="WP_012237644.1">
    <property type="nucleotide sequence ID" value="NC_010162.1"/>
</dbReference>
<evidence type="ECO:0000313" key="1">
    <source>
        <dbReference type="EMBL" id="CAN95175.1"/>
    </source>
</evidence>
<protein>
    <recommendedName>
        <fullName evidence="3">DUF3368 domain-containing protein</fullName>
    </recommendedName>
</protein>
<dbReference type="STRING" id="448385.sce5012"/>